<gene>
    <name evidence="1" type="ORF">Adt_49399</name>
</gene>
<reference evidence="2" key="1">
    <citation type="submission" date="2024-07" db="EMBL/GenBank/DDBJ databases">
        <title>Two chromosome-level genome assemblies of Korean endemic species Abeliophyllum distichum and Forsythia ovata (Oleaceae).</title>
        <authorList>
            <person name="Jang H."/>
        </authorList>
    </citation>
    <scope>NUCLEOTIDE SEQUENCE [LARGE SCALE GENOMIC DNA]</scope>
</reference>
<proteinExistence type="predicted"/>
<dbReference type="Proteomes" id="UP001604336">
    <property type="component" value="Unassembled WGS sequence"/>
</dbReference>
<sequence length="103" mass="11696">MRLSPPDVPKDPEGYDLAPYPGHSQWLESDGGEHVLWFRHSFGMEMPLHVFQSVYQPRKLPRKKGKEEEVGWYYFCRGGLINVGDGLSILHKAMEGILVLGEG</sequence>
<organism evidence="1 2">
    <name type="scientific">Abeliophyllum distichum</name>
    <dbReference type="NCBI Taxonomy" id="126358"/>
    <lineage>
        <taxon>Eukaryota</taxon>
        <taxon>Viridiplantae</taxon>
        <taxon>Streptophyta</taxon>
        <taxon>Embryophyta</taxon>
        <taxon>Tracheophyta</taxon>
        <taxon>Spermatophyta</taxon>
        <taxon>Magnoliopsida</taxon>
        <taxon>eudicotyledons</taxon>
        <taxon>Gunneridae</taxon>
        <taxon>Pentapetalae</taxon>
        <taxon>asterids</taxon>
        <taxon>lamiids</taxon>
        <taxon>Lamiales</taxon>
        <taxon>Oleaceae</taxon>
        <taxon>Forsythieae</taxon>
        <taxon>Abeliophyllum</taxon>
    </lineage>
</organism>
<comment type="caution">
    <text evidence="1">The sequence shown here is derived from an EMBL/GenBank/DDBJ whole genome shotgun (WGS) entry which is preliminary data.</text>
</comment>
<dbReference type="AlphaFoldDB" id="A0ABD1NR99"/>
<dbReference type="EMBL" id="JBFOLK010000865">
    <property type="protein sequence ID" value="KAL2453101.1"/>
    <property type="molecule type" value="Genomic_DNA"/>
</dbReference>
<keyword evidence="2" id="KW-1185">Reference proteome</keyword>
<accession>A0ABD1NR99</accession>
<evidence type="ECO:0000313" key="2">
    <source>
        <dbReference type="Proteomes" id="UP001604336"/>
    </source>
</evidence>
<evidence type="ECO:0000313" key="1">
    <source>
        <dbReference type="EMBL" id="KAL2453101.1"/>
    </source>
</evidence>
<protein>
    <submittedName>
        <fullName evidence="1">Uncharacterized protein</fullName>
    </submittedName>
</protein>
<name>A0ABD1NR99_9LAMI</name>